<dbReference type="Proteomes" id="UP000000753">
    <property type="component" value="Chromosome"/>
</dbReference>
<dbReference type="AlphaFoldDB" id="B8CSN8"/>
<keyword evidence="3" id="KW-1185">Reference proteome</keyword>
<accession>B8CSN8</accession>
<keyword evidence="1" id="KW-0812">Transmembrane</keyword>
<sequence length="94" mass="10719">MEEPLLIIIILGLVFYFFHIQNTDRKLKIIENKIDTLLENNGIVFDENIHVSKDVLTAITLGKKLTAIRLYRQETGAGLKEAHEVVNRISAKSE</sequence>
<dbReference type="RefSeq" id="WP_020914005.1">
    <property type="nucleotide sequence ID" value="NC_011566.1"/>
</dbReference>
<keyword evidence="1" id="KW-1133">Transmembrane helix</keyword>
<reference evidence="2 3" key="1">
    <citation type="journal article" date="2008" name="PLoS ONE">
        <title>Environmental adaptation: genomic analysis of the piezotolerant and psychrotolerant deep-sea iron reducing bacterium Shewanella piezotolerans WP3.</title>
        <authorList>
            <person name="Wang F."/>
            <person name="Wang J."/>
            <person name="Jian H."/>
            <person name="Zhang B."/>
            <person name="Li S."/>
            <person name="Wang F."/>
            <person name="Zeng X."/>
            <person name="Gao L."/>
            <person name="Bartlett D.H."/>
            <person name="Yu J."/>
            <person name="Hu S."/>
            <person name="Xiao X."/>
        </authorList>
    </citation>
    <scope>NUCLEOTIDE SEQUENCE [LARGE SCALE GENOMIC DNA]</scope>
    <source>
        <strain evidence="3">WP3 / JCM 13877</strain>
    </source>
</reference>
<organism evidence="2 3">
    <name type="scientific">Shewanella piezotolerans (strain WP3 / JCM 13877)</name>
    <dbReference type="NCBI Taxonomy" id="225849"/>
    <lineage>
        <taxon>Bacteria</taxon>
        <taxon>Pseudomonadati</taxon>
        <taxon>Pseudomonadota</taxon>
        <taxon>Gammaproteobacteria</taxon>
        <taxon>Alteromonadales</taxon>
        <taxon>Shewanellaceae</taxon>
        <taxon>Shewanella</taxon>
    </lineage>
</organism>
<dbReference type="KEGG" id="swp:swp_3994"/>
<dbReference type="InterPro" id="IPR014719">
    <property type="entry name" value="Ribosomal_bL12_C/ClpS-like"/>
</dbReference>
<protein>
    <recommendedName>
        <fullName evidence="4">Ribosomal protein L7/L12 C-terminal domain-containing protein</fullName>
    </recommendedName>
</protein>
<evidence type="ECO:0000313" key="3">
    <source>
        <dbReference type="Proteomes" id="UP000000753"/>
    </source>
</evidence>
<evidence type="ECO:0008006" key="4">
    <source>
        <dbReference type="Google" id="ProtNLM"/>
    </source>
</evidence>
<dbReference type="HOGENOM" id="CLU_167427_0_1_6"/>
<dbReference type="STRING" id="225849.swp_3994"/>
<proteinExistence type="predicted"/>
<feature type="transmembrane region" description="Helical" evidence="1">
    <location>
        <begin position="6"/>
        <end position="23"/>
    </location>
</feature>
<evidence type="ECO:0000256" key="1">
    <source>
        <dbReference type="SAM" id="Phobius"/>
    </source>
</evidence>
<dbReference type="Gene3D" id="3.30.1390.10">
    <property type="match status" value="1"/>
</dbReference>
<evidence type="ECO:0000313" key="2">
    <source>
        <dbReference type="EMBL" id="ACJ30664.1"/>
    </source>
</evidence>
<dbReference type="OrthoDB" id="6272807at2"/>
<keyword evidence="1" id="KW-0472">Membrane</keyword>
<dbReference type="EMBL" id="CP000472">
    <property type="protein sequence ID" value="ACJ30664.1"/>
    <property type="molecule type" value="Genomic_DNA"/>
</dbReference>
<name>B8CSN8_SHEPW</name>
<gene>
    <name evidence="2" type="ordered locus">swp_3994</name>
</gene>